<feature type="region of interest" description="Disordered" evidence="1">
    <location>
        <begin position="450"/>
        <end position="531"/>
    </location>
</feature>
<feature type="domain" description="DUF7779" evidence="3">
    <location>
        <begin position="769"/>
        <end position="854"/>
    </location>
</feature>
<dbReference type="Pfam" id="PF00931">
    <property type="entry name" value="NB-ARC"/>
    <property type="match status" value="1"/>
</dbReference>
<proteinExistence type="predicted"/>
<accession>A0A1H5BKP5</accession>
<feature type="region of interest" description="Disordered" evidence="1">
    <location>
        <begin position="400"/>
        <end position="431"/>
    </location>
</feature>
<dbReference type="SUPFAM" id="SSF48452">
    <property type="entry name" value="TPR-like"/>
    <property type="match status" value="3"/>
</dbReference>
<dbReference type="Proteomes" id="UP000199622">
    <property type="component" value="Unassembled WGS sequence"/>
</dbReference>
<dbReference type="Pfam" id="PF13374">
    <property type="entry name" value="TPR_10"/>
    <property type="match status" value="3"/>
</dbReference>
<dbReference type="Gene3D" id="1.25.40.10">
    <property type="entry name" value="Tetratricopeptide repeat domain"/>
    <property type="match status" value="2"/>
</dbReference>
<dbReference type="InterPro" id="IPR011990">
    <property type="entry name" value="TPR-like_helical_dom_sf"/>
</dbReference>
<dbReference type="EMBL" id="FNSO01000004">
    <property type="protein sequence ID" value="SED54965.1"/>
    <property type="molecule type" value="Genomic_DNA"/>
</dbReference>
<dbReference type="Pfam" id="PF25000">
    <property type="entry name" value="DUF7779"/>
    <property type="match status" value="1"/>
</dbReference>
<dbReference type="SUPFAM" id="SSF52540">
    <property type="entry name" value="P-loop containing nucleoside triphosphate hydrolases"/>
    <property type="match status" value="1"/>
</dbReference>
<feature type="region of interest" description="Disordered" evidence="1">
    <location>
        <begin position="81"/>
        <end position="105"/>
    </location>
</feature>
<dbReference type="NCBIfam" id="NF041121">
    <property type="entry name" value="SAV_2336_NTERM"/>
    <property type="match status" value="1"/>
</dbReference>
<dbReference type="Pfam" id="PF13424">
    <property type="entry name" value="TPR_12"/>
    <property type="match status" value="1"/>
</dbReference>
<organism evidence="4 5">
    <name type="scientific">Amycolatopsis tolypomycina</name>
    <dbReference type="NCBI Taxonomy" id="208445"/>
    <lineage>
        <taxon>Bacteria</taxon>
        <taxon>Bacillati</taxon>
        <taxon>Actinomycetota</taxon>
        <taxon>Actinomycetes</taxon>
        <taxon>Pseudonocardiales</taxon>
        <taxon>Pseudonocardiaceae</taxon>
        <taxon>Amycolatopsis</taxon>
    </lineage>
</organism>
<dbReference type="InterPro" id="IPR027417">
    <property type="entry name" value="P-loop_NTPase"/>
</dbReference>
<dbReference type="InterPro" id="IPR047738">
    <property type="entry name" value="SAV_2336-like_N"/>
</dbReference>
<sequence length="1341" mass="148799">MPAWHEHVVIVDEAATAERVAESGFWWPVTEPELERWLDLTVVVDTARSMTLWRSTVKAFRAGLEQLGAFRTIQYRRLDTQSSGHRRGRPRLYGETSSSAPRDPSELIDPTGRRIVLVVTDGVGDLWRSGGVSTVLAEWASVMPTTVLHVLPQRLWSRGMDLHRARLNVRVPVAPNSQWGWELPEAWADPELAVAKDGGAIPVPVMELGPRWLRWWARLVAGEHKGFVPARVLLSGLKGAPIEGSDDLVDPGSARERVRRFLSVASPPAYRLATMLAAVPANLSVARFVQDELLPEARPEHLTEVLTSGLLRPAAAVGDETTVFDFPASVRQVLLSGARRADTAEVVRATEARFGTITRLRDAIDAPDATRDPDARADPAHDVALERVVMQALSGPYSSRASRIRSKERDYSGELSSIAPDSATVSSPVSGVTEDIAQKRMPPYDYGEPVRDTMAKAPVPPEASTSAVTAAGGVADDPGRRSPELHEPLPSGDSGPRLGRRPIFTLEHGDSPAEDVPPVWGSVPPRNPNFTGRRELLRELGERVMSGTTAVLPSALHGMGGIGKTQMAVEYIYSHLRDYDVVWWIPATEAAQIRVALTELAQALSLPGSGEANTAIPAVREALRVGRPYRRWLLVFDSAEDVTLVRRFFPTNGPGEILITSRNAEWASVARPLEVAVFERSESVELLRRRGPEIDVAEAEQLAERLGDLPLAIEQAAAWRAETGMPVQEYLRLFDEKVAEILDTSSPADYEVSVAAAWNVAFDELRTRNPVAHQLLQICAFFAPEPISRAFFSGVGSISILPEIDTALRDPMKLARAIRDINRYSLAKIDHRTNSIVLHRLVQIVLRNRMTPQHRAEMRHGAHLLLAKRDPNDATSSKQWPRYQEILPHVYPSEIVECDDRWVRQLVINLMRYLYQWGDHDEALRLAETAHRNWTARLGSDDEQTMQAAERLGYYYWVTGRYAEAAQINRTILDTRRQLSGDNSEETLAAQIAVSGDLAAQGDFLASRDLTEDVYQKAKALFGEDDPVTLRAARIHGTNLRLTGQYREAAELDETNYQRQTEILGYDHAETLSSRMGLIIDRREAGEYVWAREENEKLAERVRELFGEDNAETLRRMAYLAVSRRKAGDHEAAKELAAAVLERFRVRYGEDNFNVMACALGYSIDLRHAQELRSARELGEQIFERYRRNLGENHPHTMAAAVDLAVTLRLFGNAAAARELDQRSLRQLRESLGPDHPSAVLCGINLASDLSALGETAAALELETDMLARAERVLGKDHPTTLAAALNRALDLRTSGQGQEAETLYADVLARYRMVLRESHPGTIAASKGVRADCDIDPLPL</sequence>
<evidence type="ECO:0000313" key="5">
    <source>
        <dbReference type="Proteomes" id="UP000199622"/>
    </source>
</evidence>
<feature type="domain" description="NB-ARC" evidence="2">
    <location>
        <begin position="555"/>
        <end position="689"/>
    </location>
</feature>
<keyword evidence="5" id="KW-1185">Reference proteome</keyword>
<name>A0A1H5BKP5_9PSEU</name>
<dbReference type="GO" id="GO:0043531">
    <property type="term" value="F:ADP binding"/>
    <property type="evidence" value="ECO:0007669"/>
    <property type="project" value="InterPro"/>
</dbReference>
<evidence type="ECO:0000256" key="1">
    <source>
        <dbReference type="SAM" id="MobiDB-lite"/>
    </source>
</evidence>
<protein>
    <submittedName>
        <fullName evidence="4">Tetratricopeptide repeat-containing protein</fullName>
    </submittedName>
</protein>
<dbReference type="InterPro" id="IPR002182">
    <property type="entry name" value="NB-ARC"/>
</dbReference>
<gene>
    <name evidence="4" type="ORF">SAMN04489727_8328</name>
</gene>
<dbReference type="Gene3D" id="3.40.50.300">
    <property type="entry name" value="P-loop containing nucleotide triphosphate hydrolases"/>
    <property type="match status" value="1"/>
</dbReference>
<evidence type="ECO:0000313" key="4">
    <source>
        <dbReference type="EMBL" id="SED54965.1"/>
    </source>
</evidence>
<dbReference type="PANTHER" id="PTHR46082:SF6">
    <property type="entry name" value="AAA+ ATPASE DOMAIN-CONTAINING PROTEIN-RELATED"/>
    <property type="match status" value="1"/>
</dbReference>
<evidence type="ECO:0000259" key="3">
    <source>
        <dbReference type="Pfam" id="PF25000"/>
    </source>
</evidence>
<dbReference type="PANTHER" id="PTHR46082">
    <property type="entry name" value="ATP/GTP-BINDING PROTEIN-RELATED"/>
    <property type="match status" value="1"/>
</dbReference>
<reference evidence="5" key="1">
    <citation type="submission" date="2016-10" db="EMBL/GenBank/DDBJ databases">
        <authorList>
            <person name="Varghese N."/>
            <person name="Submissions S."/>
        </authorList>
    </citation>
    <scope>NUCLEOTIDE SEQUENCE [LARGE SCALE GENOMIC DNA]</scope>
    <source>
        <strain evidence="5">DSM 44544</strain>
    </source>
</reference>
<dbReference type="InterPro" id="IPR056681">
    <property type="entry name" value="DUF7779"/>
</dbReference>
<dbReference type="InterPro" id="IPR053137">
    <property type="entry name" value="NLR-like"/>
</dbReference>
<dbReference type="NCBIfam" id="NF040586">
    <property type="entry name" value="FxSxx_TPR"/>
    <property type="match status" value="1"/>
</dbReference>
<evidence type="ECO:0000259" key="2">
    <source>
        <dbReference type="Pfam" id="PF00931"/>
    </source>
</evidence>
<feature type="compositionally biased region" description="Basic and acidic residues" evidence="1">
    <location>
        <begin position="477"/>
        <end position="487"/>
    </location>
</feature>
<dbReference type="STRING" id="208445.SAMN04489727_8328"/>